<feature type="binding site" evidence="12">
    <location>
        <position position="239"/>
    </location>
    <ligand>
        <name>Zn(2+)</name>
        <dbReference type="ChEBI" id="CHEBI:29105"/>
    </ligand>
</feature>
<dbReference type="AlphaFoldDB" id="A0A1H2TWE7"/>
<gene>
    <name evidence="12" type="primary">lpxC</name>
    <name evidence="13" type="ORF">SAMN04488238_102202</name>
</gene>
<feature type="binding site" evidence="12">
    <location>
        <position position="235"/>
    </location>
    <ligand>
        <name>Zn(2+)</name>
        <dbReference type="ChEBI" id="CHEBI:29105"/>
    </ligand>
</feature>
<protein>
    <recommendedName>
        <fullName evidence="4 12">UDP-3-O-acyl-N-acetylglucosamine deacetylase</fullName>
        <shortName evidence="12">UDP-3-O-acyl-GlcNAc deacetylase</shortName>
        <ecNumber evidence="4 12">3.5.1.108</ecNumber>
    </recommendedName>
    <alternativeName>
        <fullName evidence="12">UDP-3-O-[R-3-hydroxymyristoyl]-N-acetylglucosamine deacetylase</fullName>
    </alternativeName>
</protein>
<comment type="pathway">
    <text evidence="3 12">Glycolipid biosynthesis; lipid IV(A) biosynthesis; lipid IV(A) from (3R)-3-hydroxytetradecanoyl-[acyl-carrier-protein] and UDP-N-acetyl-alpha-D-glucosamine: step 2/6.</text>
</comment>
<evidence type="ECO:0000313" key="14">
    <source>
        <dbReference type="Proteomes" id="UP000198539"/>
    </source>
</evidence>
<keyword evidence="10 12" id="KW-0443">Lipid metabolism</keyword>
<dbReference type="RefSeq" id="WP_092886271.1">
    <property type="nucleotide sequence ID" value="NZ_CP061498.1"/>
</dbReference>
<evidence type="ECO:0000256" key="4">
    <source>
        <dbReference type="ARBA" id="ARBA00012745"/>
    </source>
</evidence>
<organism evidence="13 14">
    <name type="scientific">Roseicitreum antarcticum</name>
    <dbReference type="NCBI Taxonomy" id="564137"/>
    <lineage>
        <taxon>Bacteria</taxon>
        <taxon>Pseudomonadati</taxon>
        <taxon>Pseudomonadota</taxon>
        <taxon>Alphaproteobacteria</taxon>
        <taxon>Rhodobacterales</taxon>
        <taxon>Paracoccaceae</taxon>
        <taxon>Roseicitreum</taxon>
    </lineage>
</organism>
<dbReference type="HAMAP" id="MF_00388">
    <property type="entry name" value="LpxC"/>
    <property type="match status" value="1"/>
</dbReference>
<feature type="active site" description="Proton donor" evidence="12">
    <location>
        <position position="262"/>
    </location>
</feature>
<comment type="cofactor">
    <cofactor evidence="1 12">
        <name>Zn(2+)</name>
        <dbReference type="ChEBI" id="CHEBI:29105"/>
    </cofactor>
</comment>
<keyword evidence="8 12" id="KW-0378">Hydrolase</keyword>
<dbReference type="STRING" id="564137.SAMN04488238_102202"/>
<dbReference type="GO" id="GO:0016020">
    <property type="term" value="C:membrane"/>
    <property type="evidence" value="ECO:0007669"/>
    <property type="project" value="GOC"/>
</dbReference>
<comment type="catalytic activity">
    <reaction evidence="11 12">
        <text>a UDP-3-O-[(3R)-3-hydroxyacyl]-N-acetyl-alpha-D-glucosamine + H2O = a UDP-3-O-[(3R)-3-hydroxyacyl]-alpha-D-glucosamine + acetate</text>
        <dbReference type="Rhea" id="RHEA:67816"/>
        <dbReference type="ChEBI" id="CHEBI:15377"/>
        <dbReference type="ChEBI" id="CHEBI:30089"/>
        <dbReference type="ChEBI" id="CHEBI:137740"/>
        <dbReference type="ChEBI" id="CHEBI:173225"/>
        <dbReference type="EC" id="3.5.1.108"/>
    </reaction>
</comment>
<dbReference type="GO" id="GO:0009245">
    <property type="term" value="P:lipid A biosynthetic process"/>
    <property type="evidence" value="ECO:0007669"/>
    <property type="project" value="UniProtKB-UniRule"/>
</dbReference>
<keyword evidence="9 12" id="KW-0862">Zinc</keyword>
<evidence type="ECO:0000256" key="7">
    <source>
        <dbReference type="ARBA" id="ARBA00022723"/>
    </source>
</evidence>
<keyword evidence="6 12" id="KW-0441">Lipid A biosynthesis</keyword>
<dbReference type="InterPro" id="IPR015870">
    <property type="entry name" value="UDP-acyl_N-AcGlcN_deAcase_N"/>
</dbReference>
<proteinExistence type="inferred from homology"/>
<dbReference type="PANTHER" id="PTHR33694">
    <property type="entry name" value="UDP-3-O-ACYL-N-ACETYLGLUCOSAMINE DEACETYLASE 1, MITOCHONDRIAL-RELATED"/>
    <property type="match status" value="1"/>
</dbReference>
<comment type="function">
    <text evidence="2 12">Catalyzes the hydrolysis of UDP-3-O-myristoyl-N-acetylglucosamine to form UDP-3-O-myristoylglucosamine and acetate, the committed step in lipid A biosynthesis.</text>
</comment>
<evidence type="ECO:0000256" key="10">
    <source>
        <dbReference type="ARBA" id="ARBA00023098"/>
    </source>
</evidence>
<dbReference type="UniPathway" id="UPA00359">
    <property type="reaction ID" value="UER00478"/>
</dbReference>
<evidence type="ECO:0000256" key="6">
    <source>
        <dbReference type="ARBA" id="ARBA00022556"/>
    </source>
</evidence>
<evidence type="ECO:0000313" key="13">
    <source>
        <dbReference type="EMBL" id="SDW48243.1"/>
    </source>
</evidence>
<dbReference type="OrthoDB" id="9802746at2"/>
<dbReference type="Gene3D" id="3.30.230.20">
    <property type="entry name" value="lpxc deacetylase, domain 1"/>
    <property type="match status" value="1"/>
</dbReference>
<evidence type="ECO:0000256" key="11">
    <source>
        <dbReference type="ARBA" id="ARBA00024535"/>
    </source>
</evidence>
<keyword evidence="7 12" id="KW-0479">Metal-binding</keyword>
<dbReference type="PANTHER" id="PTHR33694:SF1">
    <property type="entry name" value="UDP-3-O-ACYL-N-ACETYLGLUCOSAMINE DEACETYLASE 1, MITOCHONDRIAL-RELATED"/>
    <property type="match status" value="1"/>
</dbReference>
<dbReference type="Proteomes" id="UP000198539">
    <property type="component" value="Unassembled WGS sequence"/>
</dbReference>
<accession>A0A1H2TWE7</accession>
<comment type="similarity">
    <text evidence="12">Belongs to the LpxC family.</text>
</comment>
<dbReference type="GO" id="GO:0046872">
    <property type="term" value="F:metal ion binding"/>
    <property type="evidence" value="ECO:0007669"/>
    <property type="project" value="UniProtKB-KW"/>
</dbReference>
<evidence type="ECO:0000256" key="5">
    <source>
        <dbReference type="ARBA" id="ARBA00022516"/>
    </source>
</evidence>
<evidence type="ECO:0000256" key="1">
    <source>
        <dbReference type="ARBA" id="ARBA00001947"/>
    </source>
</evidence>
<keyword evidence="14" id="KW-1185">Reference proteome</keyword>
<dbReference type="InterPro" id="IPR020568">
    <property type="entry name" value="Ribosomal_Su5_D2-typ_SF"/>
</dbReference>
<dbReference type="Gene3D" id="3.30.1700.10">
    <property type="entry name" value="lpxc deacetylase, domain 2"/>
    <property type="match status" value="1"/>
</dbReference>
<dbReference type="InterPro" id="IPR011334">
    <property type="entry name" value="UDP-acyl_GlcNac_deAcase_C"/>
</dbReference>
<sequence length="306" mass="32172">MQKTLNTSVTFSGFGLHSGKPVRMVVHPAPAGHGIVFVRSDVADGTGAIPVRPSALIEAPLCTLLGNDAGVTVATVEHLMAALSGCGINNARVSLNGPEVPILDGSAAPFVARFLQAGIVRQAAPLQVLRVLKPVVVTHGAAMARLDPARALEIRFEIDFEDAAIGHQQKALSMVNGTFVRELSNSRTFCRRIDVEVMQARGLALGGTYDNAVVVDGARVLSPGGLRHADEPVRHKMLDALGDLYVAGYPILARYTGLRAGHTLTGRLLQALFADASNYRIETCDAAMAARLPGAGASLDDLPMTA</sequence>
<dbReference type="InterPro" id="IPR004463">
    <property type="entry name" value="UDP-acyl_GlcNac_deAcase"/>
</dbReference>
<dbReference type="GO" id="GO:0103117">
    <property type="term" value="F:UDP-3-O-acyl-N-acetylglucosamine deacetylase activity"/>
    <property type="evidence" value="ECO:0007669"/>
    <property type="project" value="UniProtKB-UniRule"/>
</dbReference>
<dbReference type="Pfam" id="PF03331">
    <property type="entry name" value="LpxC"/>
    <property type="match status" value="1"/>
</dbReference>
<dbReference type="NCBIfam" id="TIGR00325">
    <property type="entry name" value="lpxC"/>
    <property type="match status" value="1"/>
</dbReference>
<dbReference type="EC" id="3.5.1.108" evidence="4 12"/>
<dbReference type="SUPFAM" id="SSF54211">
    <property type="entry name" value="Ribosomal protein S5 domain 2-like"/>
    <property type="match status" value="2"/>
</dbReference>
<name>A0A1H2TWE7_9RHOB</name>
<evidence type="ECO:0000256" key="9">
    <source>
        <dbReference type="ARBA" id="ARBA00022833"/>
    </source>
</evidence>
<keyword evidence="5 12" id="KW-0444">Lipid biosynthesis</keyword>
<dbReference type="EMBL" id="FNOM01000002">
    <property type="protein sequence ID" value="SDW48243.1"/>
    <property type="molecule type" value="Genomic_DNA"/>
</dbReference>
<evidence type="ECO:0000256" key="2">
    <source>
        <dbReference type="ARBA" id="ARBA00002923"/>
    </source>
</evidence>
<evidence type="ECO:0000256" key="8">
    <source>
        <dbReference type="ARBA" id="ARBA00022801"/>
    </source>
</evidence>
<evidence type="ECO:0000256" key="12">
    <source>
        <dbReference type="HAMAP-Rule" id="MF_00388"/>
    </source>
</evidence>
<evidence type="ECO:0000256" key="3">
    <source>
        <dbReference type="ARBA" id="ARBA00005002"/>
    </source>
</evidence>
<reference evidence="13 14" key="1">
    <citation type="submission" date="2016-10" db="EMBL/GenBank/DDBJ databases">
        <authorList>
            <person name="de Groot N.N."/>
        </authorList>
    </citation>
    <scope>NUCLEOTIDE SEQUENCE [LARGE SCALE GENOMIC DNA]</scope>
    <source>
        <strain evidence="13 14">CGMCC 1.8894</strain>
    </source>
</reference>
<feature type="binding site" evidence="12">
    <location>
        <position position="78"/>
    </location>
    <ligand>
        <name>Zn(2+)</name>
        <dbReference type="ChEBI" id="CHEBI:29105"/>
    </ligand>
</feature>